<keyword evidence="2" id="KW-0472">Membrane</keyword>
<dbReference type="OrthoDB" id="153031at2"/>
<evidence type="ECO:0000256" key="1">
    <source>
        <dbReference type="SAM" id="MobiDB-lite"/>
    </source>
</evidence>
<protein>
    <recommendedName>
        <fullName evidence="6">DUF3068 domain-containing protein</fullName>
    </recommendedName>
</protein>
<dbReference type="InterPro" id="IPR021424">
    <property type="entry name" value="PorA"/>
</dbReference>
<evidence type="ECO:0000256" key="2">
    <source>
        <dbReference type="SAM" id="Phobius"/>
    </source>
</evidence>
<evidence type="ECO:0000313" key="4">
    <source>
        <dbReference type="EMBL" id="ARQ72017.1"/>
    </source>
</evidence>
<evidence type="ECO:0000313" key="5">
    <source>
        <dbReference type="Proteomes" id="UP000194218"/>
    </source>
</evidence>
<dbReference type="AlphaFoldDB" id="A0A1W7D4Z2"/>
<feature type="transmembrane region" description="Helical" evidence="2">
    <location>
        <begin position="296"/>
        <end position="321"/>
    </location>
</feature>
<dbReference type="Proteomes" id="UP000194218">
    <property type="component" value="Chromosome"/>
</dbReference>
<feature type="signal peptide" evidence="3">
    <location>
        <begin position="1"/>
        <end position="25"/>
    </location>
</feature>
<evidence type="ECO:0008006" key="6">
    <source>
        <dbReference type="Google" id="ProtNLM"/>
    </source>
</evidence>
<gene>
    <name evidence="4" type="ORF">CAG99_27145</name>
</gene>
<keyword evidence="2" id="KW-1133">Transmembrane helix</keyword>
<keyword evidence="2" id="KW-0812">Transmembrane</keyword>
<sequence>MRRSTWILSGTAVVLVAASAVTRFAVYPAVHQVPSDTDTTFVYSGTASLLNAPAIEAGDLANAFLADVPVTVERRVQVVDTDGGVAVVSDDVVVTGPDDAELSGTSHRWAVDRTDLENRPAPEGSEAEEHQGLVISWPLDPEERDYTFWDPTTGVEAPAVYDRTEDVEGREAYVYEIEAAGELADQAIAERLPAQLPRDVLVGIAGALGERGPDPAMLQALPEQVPLSYAATTRRVAWIDAETGSVLNGTLEQTIVAQAPGPEGPIPLAPVNTMTVEGTEETVAEKADDAASAANLLWLVRLVIPLGLLILGAALVALAVLGEVRGRRRTPPGDGAGAAPAPGPAAG</sequence>
<feature type="region of interest" description="Disordered" evidence="1">
    <location>
        <begin position="327"/>
        <end position="347"/>
    </location>
</feature>
<organism evidence="4 5">
    <name type="scientific">Streptomyces marincola</name>
    <dbReference type="NCBI Taxonomy" id="2878388"/>
    <lineage>
        <taxon>Bacteria</taxon>
        <taxon>Bacillati</taxon>
        <taxon>Actinomycetota</taxon>
        <taxon>Actinomycetes</taxon>
        <taxon>Kitasatosporales</taxon>
        <taxon>Streptomycetaceae</taxon>
        <taxon>Streptomyces</taxon>
    </lineage>
</organism>
<dbReference type="RefSeq" id="WP_086161850.1">
    <property type="nucleotide sequence ID" value="NZ_CP021121.1"/>
</dbReference>
<name>A0A1W7D4Z2_9ACTN</name>
<evidence type="ECO:0000256" key="3">
    <source>
        <dbReference type="SAM" id="SignalP"/>
    </source>
</evidence>
<keyword evidence="5" id="KW-1185">Reference proteome</keyword>
<dbReference type="KEGG" id="smao:CAG99_27145"/>
<reference evidence="4 5" key="1">
    <citation type="submission" date="2017-05" db="EMBL/GenBank/DDBJ databases">
        <title>Complete genome sequence of Streptomyces sp. SCSIO 03032 revealed the diverse biosynthetic pathways for its bioactive secondary metabolites.</title>
        <authorList>
            <person name="Ma L."/>
            <person name="Zhu Y."/>
            <person name="Zhang W."/>
            <person name="Zhang G."/>
            <person name="Tian X."/>
            <person name="Zhang S."/>
            <person name="Zhang C."/>
        </authorList>
    </citation>
    <scope>NUCLEOTIDE SEQUENCE [LARGE SCALE GENOMIC DNA]</scope>
    <source>
        <strain evidence="4 5">SCSIO 03032</strain>
    </source>
</reference>
<feature type="chain" id="PRO_5039361255" description="DUF3068 domain-containing protein" evidence="3">
    <location>
        <begin position="26"/>
        <end position="347"/>
    </location>
</feature>
<accession>A0A1W7D4Z2</accession>
<feature type="compositionally biased region" description="Low complexity" evidence="1">
    <location>
        <begin position="337"/>
        <end position="347"/>
    </location>
</feature>
<dbReference type="EMBL" id="CP021121">
    <property type="protein sequence ID" value="ARQ72017.1"/>
    <property type="molecule type" value="Genomic_DNA"/>
</dbReference>
<dbReference type="Pfam" id="PF11271">
    <property type="entry name" value="PorA"/>
    <property type="match status" value="1"/>
</dbReference>
<keyword evidence="3" id="KW-0732">Signal</keyword>
<proteinExistence type="predicted"/>